<dbReference type="CDD" id="cd11793">
    <property type="entry name" value="SH3_ephexin1_like"/>
    <property type="match status" value="1"/>
</dbReference>
<feature type="region of interest" description="Disordered" evidence="3">
    <location>
        <begin position="1089"/>
        <end position="1122"/>
    </location>
</feature>
<evidence type="ECO:0000259" key="4">
    <source>
        <dbReference type="PROSITE" id="PS50002"/>
    </source>
</evidence>
<dbReference type="SMART" id="SM00325">
    <property type="entry name" value="RhoGEF"/>
    <property type="match status" value="1"/>
</dbReference>
<reference evidence="6" key="1">
    <citation type="journal article" date="2016" name="Gigascience">
        <title>De novo construction of an expanded transcriptome assembly for the western tarnished plant bug, Lygus hesperus.</title>
        <authorList>
            <person name="Tassone E.E."/>
            <person name="Geib S.M."/>
            <person name="Hall B."/>
            <person name="Fabrick J.A."/>
            <person name="Brent C.S."/>
            <person name="Hull J.J."/>
        </authorList>
    </citation>
    <scope>NUCLEOTIDE SEQUENCE</scope>
</reference>
<dbReference type="Gene3D" id="1.20.900.10">
    <property type="entry name" value="Dbl homology (DH) domain"/>
    <property type="match status" value="1"/>
</dbReference>
<feature type="compositionally biased region" description="Polar residues" evidence="3">
    <location>
        <begin position="503"/>
        <end position="521"/>
    </location>
</feature>
<feature type="compositionally biased region" description="Polar residues" evidence="3">
    <location>
        <begin position="1012"/>
        <end position="1023"/>
    </location>
</feature>
<feature type="compositionally biased region" description="Low complexity" evidence="3">
    <location>
        <begin position="644"/>
        <end position="659"/>
    </location>
</feature>
<dbReference type="InterPro" id="IPR011993">
    <property type="entry name" value="PH-like_dom_sf"/>
</dbReference>
<dbReference type="GO" id="GO:0005085">
    <property type="term" value="F:guanyl-nucleotide exchange factor activity"/>
    <property type="evidence" value="ECO:0007669"/>
    <property type="project" value="InterPro"/>
</dbReference>
<dbReference type="InterPro" id="IPR001452">
    <property type="entry name" value="SH3_domain"/>
</dbReference>
<feature type="compositionally biased region" description="Low complexity" evidence="3">
    <location>
        <begin position="912"/>
        <end position="928"/>
    </location>
</feature>
<feature type="compositionally biased region" description="Low complexity" evidence="3">
    <location>
        <begin position="860"/>
        <end position="886"/>
    </location>
</feature>
<feature type="compositionally biased region" description="Pro residues" evidence="3">
    <location>
        <begin position="929"/>
        <end position="950"/>
    </location>
</feature>
<dbReference type="SMART" id="SM00326">
    <property type="entry name" value="SH3"/>
    <property type="match status" value="1"/>
</dbReference>
<evidence type="ECO:0000259" key="5">
    <source>
        <dbReference type="PROSITE" id="PS50010"/>
    </source>
</evidence>
<dbReference type="PROSITE" id="PS50002">
    <property type="entry name" value="SH3"/>
    <property type="match status" value="1"/>
</dbReference>
<feature type="compositionally biased region" description="Polar residues" evidence="3">
    <location>
        <begin position="419"/>
        <end position="429"/>
    </location>
</feature>
<dbReference type="Pfam" id="PF00018">
    <property type="entry name" value="SH3_1"/>
    <property type="match status" value="1"/>
</dbReference>
<feature type="compositionally biased region" description="Low complexity" evidence="3">
    <location>
        <begin position="219"/>
        <end position="228"/>
    </location>
</feature>
<dbReference type="CDD" id="cd00160">
    <property type="entry name" value="RhoGEF"/>
    <property type="match status" value="1"/>
</dbReference>
<dbReference type="SUPFAM" id="SSF48065">
    <property type="entry name" value="DBL homology domain (DH-domain)"/>
    <property type="match status" value="1"/>
</dbReference>
<name>A0A146L418_LYGHE</name>
<feature type="region of interest" description="Disordered" evidence="3">
    <location>
        <begin position="85"/>
        <end position="110"/>
    </location>
</feature>
<feature type="region of interest" description="Disordered" evidence="3">
    <location>
        <begin position="417"/>
        <end position="436"/>
    </location>
</feature>
<feature type="region of interest" description="Disordered" evidence="3">
    <location>
        <begin position="714"/>
        <end position="782"/>
    </location>
</feature>
<evidence type="ECO:0000256" key="3">
    <source>
        <dbReference type="SAM" id="MobiDB-lite"/>
    </source>
</evidence>
<feature type="region of interest" description="Disordered" evidence="3">
    <location>
        <begin position="641"/>
        <end position="667"/>
    </location>
</feature>
<protein>
    <submittedName>
        <fullName evidence="6">Rho guanine nucleotide exchange factor 16</fullName>
    </submittedName>
</protein>
<feature type="region of interest" description="Disordered" evidence="3">
    <location>
        <begin position="192"/>
        <end position="211"/>
    </location>
</feature>
<feature type="compositionally biased region" description="Polar residues" evidence="3">
    <location>
        <begin position="988"/>
        <end position="998"/>
    </location>
</feature>
<feature type="compositionally biased region" description="Gly residues" evidence="3">
    <location>
        <begin position="17"/>
        <end position="31"/>
    </location>
</feature>
<feature type="region of interest" description="Disordered" evidence="3">
    <location>
        <begin position="219"/>
        <end position="251"/>
    </location>
</feature>
<dbReference type="Gene3D" id="2.30.29.30">
    <property type="entry name" value="Pleckstrin-homology domain (PH domain)/Phosphotyrosine-binding domain (PTB)"/>
    <property type="match status" value="1"/>
</dbReference>
<feature type="compositionally biased region" description="Basic residues" evidence="3">
    <location>
        <begin position="32"/>
        <end position="42"/>
    </location>
</feature>
<feature type="compositionally biased region" description="Low complexity" evidence="3">
    <location>
        <begin position="1024"/>
        <end position="1039"/>
    </location>
</feature>
<dbReference type="InterPro" id="IPR035899">
    <property type="entry name" value="DBL_dom_sf"/>
</dbReference>
<feature type="compositionally biased region" description="Basic and acidic residues" evidence="3">
    <location>
        <begin position="159"/>
        <end position="176"/>
    </location>
</feature>
<dbReference type="SUPFAM" id="SSF50729">
    <property type="entry name" value="PH domain-like"/>
    <property type="match status" value="1"/>
</dbReference>
<keyword evidence="1 2" id="KW-0728">SH3 domain</keyword>
<dbReference type="InterPro" id="IPR036028">
    <property type="entry name" value="SH3-like_dom_sf"/>
</dbReference>
<dbReference type="Gene3D" id="2.30.30.40">
    <property type="entry name" value="SH3 Domains"/>
    <property type="match status" value="1"/>
</dbReference>
<dbReference type="Pfam" id="PF00621">
    <property type="entry name" value="RhoGEF"/>
    <property type="match status" value="1"/>
</dbReference>
<feature type="compositionally biased region" description="Polar residues" evidence="3">
    <location>
        <begin position="1098"/>
        <end position="1107"/>
    </location>
</feature>
<feature type="domain" description="SH3" evidence="4">
    <location>
        <begin position="1510"/>
        <end position="1571"/>
    </location>
</feature>
<feature type="compositionally biased region" description="Acidic residues" evidence="3">
    <location>
        <begin position="721"/>
        <end position="746"/>
    </location>
</feature>
<evidence type="ECO:0000313" key="6">
    <source>
        <dbReference type="EMBL" id="JAQ01942.1"/>
    </source>
</evidence>
<feature type="compositionally biased region" description="Pro residues" evidence="3">
    <location>
        <begin position="971"/>
        <end position="984"/>
    </location>
</feature>
<dbReference type="InterPro" id="IPR047270">
    <property type="entry name" value="PH_ephexin"/>
</dbReference>
<proteinExistence type="predicted"/>
<feature type="compositionally biased region" description="Basic and acidic residues" evidence="3">
    <location>
        <begin position="229"/>
        <end position="241"/>
    </location>
</feature>
<organism evidence="6">
    <name type="scientific">Lygus hesperus</name>
    <name type="common">Western plant bug</name>
    <dbReference type="NCBI Taxonomy" id="30085"/>
    <lineage>
        <taxon>Eukaryota</taxon>
        <taxon>Metazoa</taxon>
        <taxon>Ecdysozoa</taxon>
        <taxon>Arthropoda</taxon>
        <taxon>Hexapoda</taxon>
        <taxon>Insecta</taxon>
        <taxon>Pterygota</taxon>
        <taxon>Neoptera</taxon>
        <taxon>Paraneoptera</taxon>
        <taxon>Hemiptera</taxon>
        <taxon>Heteroptera</taxon>
        <taxon>Panheteroptera</taxon>
        <taxon>Cimicomorpha</taxon>
        <taxon>Miridae</taxon>
        <taxon>Mirini</taxon>
        <taxon>Lygus</taxon>
    </lineage>
</organism>
<feature type="region of interest" description="Disordered" evidence="3">
    <location>
        <begin position="1"/>
        <end position="56"/>
    </location>
</feature>
<dbReference type="PANTHER" id="PTHR12845">
    <property type="entry name" value="GUANINE NUCLEOTIDE EXCHANGE FACTOR"/>
    <property type="match status" value="1"/>
</dbReference>
<feature type="region of interest" description="Disordered" evidence="3">
    <location>
        <begin position="809"/>
        <end position="1039"/>
    </location>
</feature>
<accession>A0A146L418</accession>
<gene>
    <name evidence="6" type="primary">ARHGEF16</name>
    <name evidence="6" type="ORF">g.87705</name>
</gene>
<dbReference type="InterPro" id="IPR000219">
    <property type="entry name" value="DH_dom"/>
</dbReference>
<dbReference type="InterPro" id="IPR047271">
    <property type="entry name" value="Ephexin-like"/>
</dbReference>
<feature type="region of interest" description="Disordered" evidence="3">
    <location>
        <begin position="159"/>
        <end position="187"/>
    </location>
</feature>
<dbReference type="PROSITE" id="PS50010">
    <property type="entry name" value="DH_2"/>
    <property type="match status" value="1"/>
</dbReference>
<dbReference type="PANTHER" id="PTHR12845:SF5">
    <property type="entry name" value="EPHEXIN, ISOFORM D"/>
    <property type="match status" value="1"/>
</dbReference>
<feature type="region of interest" description="Disordered" evidence="3">
    <location>
        <begin position="536"/>
        <end position="555"/>
    </location>
</feature>
<evidence type="ECO:0000256" key="2">
    <source>
        <dbReference type="PROSITE-ProRule" id="PRU00192"/>
    </source>
</evidence>
<feature type="region of interest" description="Disordered" evidence="3">
    <location>
        <begin position="455"/>
        <end position="528"/>
    </location>
</feature>
<feature type="compositionally biased region" description="Low complexity" evidence="3">
    <location>
        <begin position="951"/>
        <end position="970"/>
    </location>
</feature>
<feature type="compositionally biased region" description="Basic and acidic residues" evidence="3">
    <location>
        <begin position="544"/>
        <end position="554"/>
    </location>
</feature>
<evidence type="ECO:0000256" key="1">
    <source>
        <dbReference type="ARBA" id="ARBA00022443"/>
    </source>
</evidence>
<dbReference type="CDD" id="cd01221">
    <property type="entry name" value="PH_ephexin"/>
    <property type="match status" value="1"/>
</dbReference>
<dbReference type="EMBL" id="GDHC01016687">
    <property type="protein sequence ID" value="JAQ01942.1"/>
    <property type="molecule type" value="Transcribed_RNA"/>
</dbReference>
<dbReference type="SUPFAM" id="SSF50044">
    <property type="entry name" value="SH3-domain"/>
    <property type="match status" value="1"/>
</dbReference>
<feature type="domain" description="DH" evidence="5">
    <location>
        <begin position="1161"/>
        <end position="1346"/>
    </location>
</feature>
<sequence length="1600" mass="175877">MARIIGTERVAGSDDSSGGGTGSGMRSGGRSGGRKLSFKTRGPHGGSQATHGRTIRATKVTVPASKVRELASKFNAVIVDREIDSQLSSHNGHHNDVVDEPAASRTSSTPPIVSSSVVLATIQRFEGIMLDHKGPRAGDRHKRVLVRTNSRAKEIAIEKLKKIPETVPEEEKKTSPDETTSTNRPELMKRLQDSSVVQEPADNAPPDGANEVNVPLVMSSTSSSPMKTSVKEVRPEIKPKPPDLTNFRGSLGNLSKISYKESKRFEGYSKRHSTETKRLSLPKVPLLDALLTDKKNQTAETSFLWKRKAGVDGESKKPGDEFKIPDVEPRKLKIDSENPDSDPMILQVETKKPGVVANNQEEESRKTDVELEKLNTDVNGPELEPRRIETLGDSNNPIEDNVNTFKVITEPPCTKIEKSNSTVSCTGPDTSEKPIDLTNLIANQSSLYRQLARSQENVSSLRRSHESISSGLERSRESVASVGHVSQEPPPVRSRIRKHQEDTFGSQNSLGSQETVKTSQEAIKDREPLVGAAARVSFSLPPGRPERDGADGTKVKKIQRAPSIRSNASYEDIGPSTRTYEDLTENNYAVIAEYDDSEPVYDDVLNIAPQAGEGIYESIYSGLPKDDSDSSLEHQNSLYDHRPASQASSGSGGQQSAAAKSDTSDEWIDIELEDKDRKEEFILLEEKSKPKNIHDSWSQRVRRQWSHKIAEEFMSSRGEPSEDVYEAPYDESAILDDFDDSSDSDGEGGGRSGGFDLIHNDNAVSSSPPQSGGSGRESEGIYGFMMSAGKKVKKTSWSISQRLRRRMSKISISVTNGTAEPVNGGLESGNQKRWPSFKKKAKGSSSKFYLEPAASPTPDASPGATATPAVPSPPLSTASLPLVLPPFKEAKRPSLDLPSSTPPPKDAKRSSLDLPASSPPNSSSSLPLVLPPVRDPPRRPSPPLLPPPPSARSSPPSSIDIRRLSTALPAAPRPTSPPPPPPPLVNGESKSATKSVNDPTLYLESGLFGQAHAQNGSMHNNETNSNHSGSSGKSQSNSQWYSDVGLYENTSENDSGHSSQLDLQFADEPLYQFYAARVAELEQIENNSDIGYEEIGPNSESSTTEIYSPSNGSVGSTGSGGVRPSALELVSPESIHRTLWCQVPQVINSRILESLTANQKRLQEAKFELITSEASYYKSLTVLERTFANSPAFKDELVIPKVDYKTLFGNIGPVRQCSESMLAGLEKCWQESILLDGICDVILEIANEKFKAYKRYCSHQVAIERTLKRLKKNPVFLEKLAALESSPACHSLSLSSFLLLPMQRVTRLPLLMDAIMTKLEIGSSEFQSCQAALLALNKVVHDCNEAARTTERLEEMGALSRAIVFPKHIRPLPLMSASRWLVRSGQVIQYNLDTKLTFSKKLTAPRPTKLTLFLFTDLFFITKKKSDESFTVLTYCQRNFVQMSAEEDPLALPGSTPTRFLLSITILENHERKTQEMMVCCNSESCRERWLQPFSRPTSEDPDQVLYETWDCPQVVASHSYPSTQPDELSLQPGDVVNVLTKMADGWFYGERLRDSEKGWFPGNHVTEVASAHVRARNLRQRHRLLALSSTIIQQRQLQT</sequence>